<dbReference type="Proteomes" id="UP001370758">
    <property type="component" value="Unassembled WGS sequence"/>
</dbReference>
<dbReference type="AlphaFoldDB" id="A0AAV9WHK0"/>
<evidence type="ECO:0000313" key="3">
    <source>
        <dbReference type="Proteomes" id="UP001370758"/>
    </source>
</evidence>
<evidence type="ECO:0000313" key="2">
    <source>
        <dbReference type="EMBL" id="KAK6508983.1"/>
    </source>
</evidence>
<organism evidence="2 3">
    <name type="scientific">Arthrobotrys musiformis</name>
    <dbReference type="NCBI Taxonomy" id="47236"/>
    <lineage>
        <taxon>Eukaryota</taxon>
        <taxon>Fungi</taxon>
        <taxon>Dikarya</taxon>
        <taxon>Ascomycota</taxon>
        <taxon>Pezizomycotina</taxon>
        <taxon>Orbiliomycetes</taxon>
        <taxon>Orbiliales</taxon>
        <taxon>Orbiliaceae</taxon>
        <taxon>Arthrobotrys</taxon>
    </lineage>
</organism>
<sequence length="488" mass="56404">MATTDLASASPQADNVADNTTPHDPDDILNPSFIDLFLEEPPPQWTLSDIQQLHVIRGQPANAIAPFQKLPVELVEHIAYSLSNFRDIRAMANSCTFFRKILFESSNHLFWYRWSKAPHSMCRWDLGYYRQNRAYQNSIVNQQSGRRRKRCEKCMARAVRGLAFKKKTCLDCWEDLGMPANELFFINNIDISDVPHEYVLEPYASPRGLPNSVAGFNPPRREWDMLYFFKPGKLEQQLVTTPVHVAHDARSAALMDFARQTIGNMAGEVLSMKRSMGYRYSQYSYYRTGNNVRREKWYAGCVEDLVCPAEVVHRMLEVLITQDIGDEWLTRNAERGGYKPSQRPEELYGPTAAFFESFPKVDCELQKDPIWLEEFGEDLSNLHDCDIECHRKKRAALFKKTWWPQAERKYVGMLVGEKGIVLTEEEIKKLSPTSYSWQWREKIQKVIDEMLAGCKWVIPGVKGQWTAETVEAWEKVHGEDGTNTPGFY</sequence>
<keyword evidence="3" id="KW-1185">Reference proteome</keyword>
<evidence type="ECO:0008006" key="4">
    <source>
        <dbReference type="Google" id="ProtNLM"/>
    </source>
</evidence>
<protein>
    <recommendedName>
        <fullName evidence="4">F-box domain-containing protein</fullName>
    </recommendedName>
</protein>
<reference evidence="2 3" key="1">
    <citation type="submission" date="2023-08" db="EMBL/GenBank/DDBJ databases">
        <authorList>
            <person name="Palmer J.M."/>
        </authorList>
    </citation>
    <scope>NUCLEOTIDE SEQUENCE [LARGE SCALE GENOMIC DNA]</scope>
    <source>
        <strain evidence="2 3">TWF481</strain>
    </source>
</reference>
<gene>
    <name evidence="2" type="ORF">TWF481_003749</name>
</gene>
<accession>A0AAV9WHK0</accession>
<feature type="region of interest" description="Disordered" evidence="1">
    <location>
        <begin position="1"/>
        <end position="24"/>
    </location>
</feature>
<dbReference type="EMBL" id="JAVHJL010000002">
    <property type="protein sequence ID" value="KAK6508983.1"/>
    <property type="molecule type" value="Genomic_DNA"/>
</dbReference>
<proteinExistence type="predicted"/>
<feature type="compositionally biased region" description="Polar residues" evidence="1">
    <location>
        <begin position="1"/>
        <end position="20"/>
    </location>
</feature>
<evidence type="ECO:0000256" key="1">
    <source>
        <dbReference type="SAM" id="MobiDB-lite"/>
    </source>
</evidence>
<comment type="caution">
    <text evidence="2">The sequence shown here is derived from an EMBL/GenBank/DDBJ whole genome shotgun (WGS) entry which is preliminary data.</text>
</comment>
<name>A0AAV9WHK0_9PEZI</name>